<name>A0A9P5X0E3_9AGAR</name>
<dbReference type="Proteomes" id="UP000807342">
    <property type="component" value="Unassembled WGS sequence"/>
</dbReference>
<gene>
    <name evidence="1" type="ORF">P691DRAFT_815470</name>
</gene>
<dbReference type="EMBL" id="MU152112">
    <property type="protein sequence ID" value="KAF9441020.1"/>
    <property type="molecule type" value="Genomic_DNA"/>
</dbReference>
<dbReference type="AlphaFoldDB" id="A0A9P5X0E3"/>
<evidence type="ECO:0000313" key="2">
    <source>
        <dbReference type="Proteomes" id="UP000807342"/>
    </source>
</evidence>
<accession>A0A9P5X0E3</accession>
<proteinExistence type="predicted"/>
<comment type="caution">
    <text evidence="1">The sequence shown here is derived from an EMBL/GenBank/DDBJ whole genome shotgun (WGS) entry which is preliminary data.</text>
</comment>
<keyword evidence="2" id="KW-1185">Reference proteome</keyword>
<reference evidence="1" key="1">
    <citation type="submission" date="2020-11" db="EMBL/GenBank/DDBJ databases">
        <authorList>
            <consortium name="DOE Joint Genome Institute"/>
            <person name="Ahrendt S."/>
            <person name="Riley R."/>
            <person name="Andreopoulos W."/>
            <person name="Labutti K."/>
            <person name="Pangilinan J."/>
            <person name="Ruiz-Duenas F.J."/>
            <person name="Barrasa J.M."/>
            <person name="Sanchez-Garcia M."/>
            <person name="Camarero S."/>
            <person name="Miyauchi S."/>
            <person name="Serrano A."/>
            <person name="Linde D."/>
            <person name="Babiker R."/>
            <person name="Drula E."/>
            <person name="Ayuso-Fernandez I."/>
            <person name="Pacheco R."/>
            <person name="Padilla G."/>
            <person name="Ferreira P."/>
            <person name="Barriuso J."/>
            <person name="Kellner H."/>
            <person name="Castanera R."/>
            <person name="Alfaro M."/>
            <person name="Ramirez L."/>
            <person name="Pisabarro A.G."/>
            <person name="Kuo A."/>
            <person name="Tritt A."/>
            <person name="Lipzen A."/>
            <person name="He G."/>
            <person name="Yan M."/>
            <person name="Ng V."/>
            <person name="Cullen D."/>
            <person name="Martin F."/>
            <person name="Rosso M.-N."/>
            <person name="Henrissat B."/>
            <person name="Hibbett D."/>
            <person name="Martinez A.T."/>
            <person name="Grigoriev I.V."/>
        </authorList>
    </citation>
    <scope>NUCLEOTIDE SEQUENCE</scope>
    <source>
        <strain evidence="1">MF-IS2</strain>
    </source>
</reference>
<sequence length="148" mass="16548">MLSPRHITLDQRPRDQIGLVGSASTSVVAGTDPRSMPGEYSWALVATWDLQRKRGWEEIRKSVGEGIVSRRREGFSADGWLERAELSTCSRSPRILPQSFPVRYISRINLRSGPLARTTMRFCASTISTFAVARFTFDRKCKSALGLG</sequence>
<organism evidence="1 2">
    <name type="scientific">Macrolepiota fuliginosa MF-IS2</name>
    <dbReference type="NCBI Taxonomy" id="1400762"/>
    <lineage>
        <taxon>Eukaryota</taxon>
        <taxon>Fungi</taxon>
        <taxon>Dikarya</taxon>
        <taxon>Basidiomycota</taxon>
        <taxon>Agaricomycotina</taxon>
        <taxon>Agaricomycetes</taxon>
        <taxon>Agaricomycetidae</taxon>
        <taxon>Agaricales</taxon>
        <taxon>Agaricineae</taxon>
        <taxon>Agaricaceae</taxon>
        <taxon>Macrolepiota</taxon>
    </lineage>
</organism>
<dbReference type="OrthoDB" id="25778at2759"/>
<protein>
    <submittedName>
        <fullName evidence="1">Uncharacterized protein</fullName>
    </submittedName>
</protein>
<evidence type="ECO:0000313" key="1">
    <source>
        <dbReference type="EMBL" id="KAF9441020.1"/>
    </source>
</evidence>